<dbReference type="InterPro" id="IPR037165">
    <property type="entry name" value="AldOxase/xan_DH_Mopterin-bd_sf"/>
</dbReference>
<evidence type="ECO:0000256" key="1">
    <source>
        <dbReference type="SAM" id="MobiDB-lite"/>
    </source>
</evidence>
<protein>
    <recommendedName>
        <fullName evidence="4">Aldehyde oxidase/xanthine dehydrogenase a/b hammerhead domain-containing protein</fullName>
    </recommendedName>
</protein>
<organism evidence="2 3">
    <name type="scientific">Siccirubricoccus soli</name>
    <dbReference type="NCBI Taxonomy" id="2899147"/>
    <lineage>
        <taxon>Bacteria</taxon>
        <taxon>Pseudomonadati</taxon>
        <taxon>Pseudomonadota</taxon>
        <taxon>Alphaproteobacteria</taxon>
        <taxon>Acetobacterales</taxon>
        <taxon>Roseomonadaceae</taxon>
        <taxon>Siccirubricoccus</taxon>
    </lineage>
</organism>
<feature type="region of interest" description="Disordered" evidence="1">
    <location>
        <begin position="92"/>
        <end position="114"/>
    </location>
</feature>
<proteinExistence type="predicted"/>
<feature type="compositionally biased region" description="Low complexity" evidence="1">
    <location>
        <begin position="10"/>
        <end position="26"/>
    </location>
</feature>
<accession>A0ABT1D820</accession>
<evidence type="ECO:0000313" key="2">
    <source>
        <dbReference type="EMBL" id="MCO6418093.1"/>
    </source>
</evidence>
<evidence type="ECO:0000313" key="3">
    <source>
        <dbReference type="Proteomes" id="UP001523392"/>
    </source>
</evidence>
<gene>
    <name evidence="2" type="ORF">JYK14_18270</name>
</gene>
<evidence type="ECO:0008006" key="4">
    <source>
        <dbReference type="Google" id="ProtNLM"/>
    </source>
</evidence>
<sequence>MHALTGGGRCAASSPPAASSTRTTPCNQLHGRADPGIGSALREAMESDRKRARYVHGKIYVHGNIAEYPIPVLADAPRIEVTLLEEDRRGEPARYPGARGAGDVGTNAAIAAAS</sequence>
<reference evidence="2 3" key="1">
    <citation type="submission" date="2021-12" db="EMBL/GenBank/DDBJ databases">
        <title>Siccirubricoccus leaddurans sp. nov., a high concentration Zn2+ tolerance bacterium.</title>
        <authorList>
            <person name="Cao Y."/>
        </authorList>
    </citation>
    <scope>NUCLEOTIDE SEQUENCE [LARGE SCALE GENOMIC DNA]</scope>
    <source>
        <strain evidence="2 3">KC 17139</strain>
    </source>
</reference>
<comment type="caution">
    <text evidence="2">The sequence shown here is derived from an EMBL/GenBank/DDBJ whole genome shotgun (WGS) entry which is preliminary data.</text>
</comment>
<keyword evidence="3" id="KW-1185">Reference proteome</keyword>
<dbReference type="SUPFAM" id="SSF56003">
    <property type="entry name" value="Molybdenum cofactor-binding domain"/>
    <property type="match status" value="1"/>
</dbReference>
<dbReference type="Proteomes" id="UP001523392">
    <property type="component" value="Unassembled WGS sequence"/>
</dbReference>
<feature type="region of interest" description="Disordered" evidence="1">
    <location>
        <begin position="1"/>
        <end position="38"/>
    </location>
</feature>
<name>A0ABT1D820_9PROT</name>
<dbReference type="EMBL" id="JAFIRR010000117">
    <property type="protein sequence ID" value="MCO6418093.1"/>
    <property type="molecule type" value="Genomic_DNA"/>
</dbReference>
<dbReference type="RefSeq" id="WP_252954724.1">
    <property type="nucleotide sequence ID" value="NZ_JAFIRR010000117.1"/>
</dbReference>
<dbReference type="Gene3D" id="3.30.365.10">
    <property type="entry name" value="Aldehyde oxidase/xanthine dehydrogenase, molybdopterin binding domain"/>
    <property type="match status" value="1"/>
</dbReference>